<dbReference type="EMBL" id="CAJPEV010000782">
    <property type="protein sequence ID" value="CAG0888509.1"/>
    <property type="molecule type" value="Genomic_DNA"/>
</dbReference>
<evidence type="ECO:0000313" key="2">
    <source>
        <dbReference type="EMBL" id="CAD7245116.1"/>
    </source>
</evidence>
<name>A0A7R8X8V7_9CRUS</name>
<feature type="region of interest" description="Disordered" evidence="1">
    <location>
        <begin position="145"/>
        <end position="180"/>
    </location>
</feature>
<dbReference type="Proteomes" id="UP000677054">
    <property type="component" value="Unassembled WGS sequence"/>
</dbReference>
<evidence type="ECO:0000256" key="1">
    <source>
        <dbReference type="SAM" id="MobiDB-lite"/>
    </source>
</evidence>
<dbReference type="EMBL" id="LR900299">
    <property type="protein sequence ID" value="CAD7245116.1"/>
    <property type="molecule type" value="Genomic_DNA"/>
</dbReference>
<sequence length="214" mass="23355">MAVKKNARKDIALGCWLINNSVGVSHLLLSKASIRRGSRKARPQGGASSWNGKDSHAARPRAFAPVFDFGPCTSMMSSSGPGIPSASVHGGLGDYVRQVFPAYTCGGREMAGVFWDRYSSCPGNPNGNQSSFSIDAILGKENSVSRRHDRNEFSPRSFPLPGQGRIYASNRKTKEDPPAEIQQKLQLKISCFCRWTSDKNSQQKHSRSTSGVYT</sequence>
<protein>
    <submittedName>
        <fullName evidence="2">Uncharacterized protein</fullName>
    </submittedName>
</protein>
<gene>
    <name evidence="2" type="ORF">DSTB1V02_LOCUS4992</name>
</gene>
<dbReference type="AlphaFoldDB" id="A0A7R8X8V7"/>
<proteinExistence type="predicted"/>
<evidence type="ECO:0000313" key="3">
    <source>
        <dbReference type="Proteomes" id="UP000677054"/>
    </source>
</evidence>
<accession>A0A7R8X8V7</accession>
<keyword evidence="3" id="KW-1185">Reference proteome</keyword>
<organism evidence="2">
    <name type="scientific">Darwinula stevensoni</name>
    <dbReference type="NCBI Taxonomy" id="69355"/>
    <lineage>
        <taxon>Eukaryota</taxon>
        <taxon>Metazoa</taxon>
        <taxon>Ecdysozoa</taxon>
        <taxon>Arthropoda</taxon>
        <taxon>Crustacea</taxon>
        <taxon>Oligostraca</taxon>
        <taxon>Ostracoda</taxon>
        <taxon>Podocopa</taxon>
        <taxon>Podocopida</taxon>
        <taxon>Darwinulocopina</taxon>
        <taxon>Darwinuloidea</taxon>
        <taxon>Darwinulidae</taxon>
        <taxon>Darwinula</taxon>
    </lineage>
</organism>
<reference evidence="2" key="1">
    <citation type="submission" date="2020-11" db="EMBL/GenBank/DDBJ databases">
        <authorList>
            <person name="Tran Van P."/>
        </authorList>
    </citation>
    <scope>NUCLEOTIDE SEQUENCE</scope>
</reference>